<dbReference type="Pfam" id="PF05016">
    <property type="entry name" value="ParE_toxin"/>
    <property type="match status" value="1"/>
</dbReference>
<protein>
    <submittedName>
        <fullName evidence="3">Type II toxin-antitoxin system RelE/ParE family toxin</fullName>
    </submittedName>
</protein>
<proteinExistence type="inferred from homology"/>
<dbReference type="KEGG" id="phv:HU739_016295"/>
<reference evidence="3 4" key="2">
    <citation type="journal article" date="2021" name="Microorganisms">
        <title>The Ever-Expanding Pseudomonas Genus: Description of 43 New Species and Partition of the Pseudomonas putida Group.</title>
        <authorList>
            <person name="Girard L."/>
            <person name="Lood C."/>
            <person name="Hofte M."/>
            <person name="Vandamme P."/>
            <person name="Rokni-Zadeh H."/>
            <person name="van Noort V."/>
            <person name="Lavigne R."/>
            <person name="De Mot R."/>
        </authorList>
    </citation>
    <scope>NUCLEOTIDE SEQUENCE [LARGE SCALE GENOMIC DNA]</scope>
    <source>
        <strain evidence="3 4">SWRI65</strain>
    </source>
</reference>
<gene>
    <name evidence="3" type="ORF">HU739_016295</name>
</gene>
<keyword evidence="2" id="KW-1277">Toxin-antitoxin system</keyword>
<dbReference type="InterPro" id="IPR007712">
    <property type="entry name" value="RelE/ParE_toxin"/>
</dbReference>
<reference evidence="3 4" key="1">
    <citation type="journal article" date="2020" name="Microorganisms">
        <title>Reliable Identification of Environmental Pseudomonas Isolates Using the rpoD Gene.</title>
        <authorList>
            <consortium name="The Broad Institute Genome Sequencing Platform"/>
            <person name="Girard L."/>
            <person name="Lood C."/>
            <person name="Rokni-Zadeh H."/>
            <person name="van Noort V."/>
            <person name="Lavigne R."/>
            <person name="De Mot R."/>
        </authorList>
    </citation>
    <scope>NUCLEOTIDE SEQUENCE [LARGE SCALE GENOMIC DNA]</scope>
    <source>
        <strain evidence="3 4">SWRI65</strain>
    </source>
</reference>
<evidence type="ECO:0000313" key="3">
    <source>
        <dbReference type="EMBL" id="QXI15476.1"/>
    </source>
</evidence>
<dbReference type="RefSeq" id="WP_186548544.1">
    <property type="nucleotide sequence ID" value="NZ_CP077091.1"/>
</dbReference>
<evidence type="ECO:0000256" key="2">
    <source>
        <dbReference type="ARBA" id="ARBA00022649"/>
    </source>
</evidence>
<dbReference type="InterPro" id="IPR035093">
    <property type="entry name" value="RelE/ParE_toxin_dom_sf"/>
</dbReference>
<dbReference type="Gene3D" id="3.30.2310.20">
    <property type="entry name" value="RelE-like"/>
    <property type="match status" value="1"/>
</dbReference>
<dbReference type="Proteomes" id="UP000631521">
    <property type="component" value="Chromosome"/>
</dbReference>
<organism evidence="3 4">
    <name type="scientific">Pseudomonas hamedanensis</name>
    <dbReference type="NCBI Taxonomy" id="2745504"/>
    <lineage>
        <taxon>Bacteria</taxon>
        <taxon>Pseudomonadati</taxon>
        <taxon>Pseudomonadota</taxon>
        <taxon>Gammaproteobacteria</taxon>
        <taxon>Pseudomonadales</taxon>
        <taxon>Pseudomonadaceae</taxon>
        <taxon>Pseudomonas</taxon>
    </lineage>
</organism>
<accession>A0A9E6NX91</accession>
<comment type="similarity">
    <text evidence="1">Belongs to the RelE toxin family.</text>
</comment>
<evidence type="ECO:0000313" key="4">
    <source>
        <dbReference type="Proteomes" id="UP000631521"/>
    </source>
</evidence>
<name>A0A9E6NX91_9PSED</name>
<dbReference type="PANTHER" id="PTHR33755">
    <property type="entry name" value="TOXIN PARE1-RELATED"/>
    <property type="match status" value="1"/>
</dbReference>
<dbReference type="AlphaFoldDB" id="A0A9E6NX91"/>
<dbReference type="PANTHER" id="PTHR33755:SF6">
    <property type="entry name" value="PLASMID STABILIZATION SYSTEM PROTEIN"/>
    <property type="match status" value="1"/>
</dbReference>
<keyword evidence="4" id="KW-1185">Reference proteome</keyword>
<evidence type="ECO:0000256" key="1">
    <source>
        <dbReference type="ARBA" id="ARBA00006226"/>
    </source>
</evidence>
<dbReference type="NCBIfam" id="TIGR02385">
    <property type="entry name" value="RelE_StbE"/>
    <property type="match status" value="1"/>
</dbReference>
<dbReference type="EMBL" id="CP077091">
    <property type="protein sequence ID" value="QXI15476.1"/>
    <property type="molecule type" value="Genomic_DNA"/>
</dbReference>
<sequence>MRLVWRPEALVDRDRIMERISQDSPEAAADLDEMFESKGEIARQRPTLYRKGRVEGTREIVAASNYVVVYTIKKECVEVLRVMHARQHWPSIERDAYKDGNTDK</sequence>
<dbReference type="InterPro" id="IPR051803">
    <property type="entry name" value="TA_system_RelE-like_toxin"/>
</dbReference>